<sequence>MQNSASAICGSPDFLPTTAGVLCRNPQKGQKTDKNRLQSDCRRDWGGGLADSVRGWRKEGWNGGPVVARREAEVNV</sequence>
<gene>
    <name evidence="1" type="ORF">GCM10010946_20010</name>
</gene>
<accession>A0ABQ2XZB7</accession>
<dbReference type="Proteomes" id="UP000653343">
    <property type="component" value="Unassembled WGS sequence"/>
</dbReference>
<protein>
    <submittedName>
        <fullName evidence="1">Uncharacterized protein</fullName>
    </submittedName>
</protein>
<dbReference type="EMBL" id="BMYU01000004">
    <property type="protein sequence ID" value="GGX41492.1"/>
    <property type="molecule type" value="Genomic_DNA"/>
</dbReference>
<keyword evidence="2" id="KW-1185">Reference proteome</keyword>
<proteinExistence type="predicted"/>
<reference evidence="2" key="1">
    <citation type="journal article" date="2019" name="Int. J. Syst. Evol. Microbiol.">
        <title>The Global Catalogue of Microorganisms (GCM) 10K type strain sequencing project: providing services to taxonomists for standard genome sequencing and annotation.</title>
        <authorList>
            <consortium name="The Broad Institute Genomics Platform"/>
            <consortium name="The Broad Institute Genome Sequencing Center for Infectious Disease"/>
            <person name="Wu L."/>
            <person name="Ma J."/>
        </authorList>
    </citation>
    <scope>NUCLEOTIDE SEQUENCE [LARGE SCALE GENOMIC DNA]</scope>
    <source>
        <strain evidence="2">KCTC 23917</strain>
    </source>
</reference>
<organism evidence="1 2">
    <name type="scientific">Undibacterium squillarum</name>
    <dbReference type="NCBI Taxonomy" id="1131567"/>
    <lineage>
        <taxon>Bacteria</taxon>
        <taxon>Pseudomonadati</taxon>
        <taxon>Pseudomonadota</taxon>
        <taxon>Betaproteobacteria</taxon>
        <taxon>Burkholderiales</taxon>
        <taxon>Oxalobacteraceae</taxon>
        <taxon>Undibacterium</taxon>
    </lineage>
</organism>
<evidence type="ECO:0000313" key="2">
    <source>
        <dbReference type="Proteomes" id="UP000653343"/>
    </source>
</evidence>
<name>A0ABQ2XZB7_9BURK</name>
<evidence type="ECO:0000313" key="1">
    <source>
        <dbReference type="EMBL" id="GGX41492.1"/>
    </source>
</evidence>
<comment type="caution">
    <text evidence="1">The sequence shown here is derived from an EMBL/GenBank/DDBJ whole genome shotgun (WGS) entry which is preliminary data.</text>
</comment>